<accession>B8BUK5</accession>
<name>B8BUK5_THAPS</name>
<feature type="region of interest" description="Disordered" evidence="1">
    <location>
        <begin position="87"/>
        <end position="143"/>
    </location>
</feature>
<dbReference type="EMBL" id="CM000639">
    <property type="protein sequence ID" value="EED95304.1"/>
    <property type="molecule type" value="Genomic_DNA"/>
</dbReference>
<evidence type="ECO:0000256" key="1">
    <source>
        <dbReference type="SAM" id="MobiDB-lite"/>
    </source>
</evidence>
<dbReference type="Proteomes" id="UP000001449">
    <property type="component" value="Chromosome 2"/>
</dbReference>
<dbReference type="InParanoid" id="B8BUK5"/>
<dbReference type="AlphaFoldDB" id="B8BUK5"/>
<keyword evidence="3" id="KW-1185">Reference proteome</keyword>
<protein>
    <submittedName>
        <fullName evidence="2">Uncharacterized protein</fullName>
    </submittedName>
</protein>
<dbReference type="HOGENOM" id="CLU_1430726_0_0_1"/>
<organism evidence="2 3">
    <name type="scientific">Thalassiosira pseudonana</name>
    <name type="common">Marine diatom</name>
    <name type="synonym">Cyclotella nana</name>
    <dbReference type="NCBI Taxonomy" id="35128"/>
    <lineage>
        <taxon>Eukaryota</taxon>
        <taxon>Sar</taxon>
        <taxon>Stramenopiles</taxon>
        <taxon>Ochrophyta</taxon>
        <taxon>Bacillariophyta</taxon>
        <taxon>Coscinodiscophyceae</taxon>
        <taxon>Thalassiosirophycidae</taxon>
        <taxon>Thalassiosirales</taxon>
        <taxon>Thalassiosiraceae</taxon>
        <taxon>Thalassiosira</taxon>
    </lineage>
</organism>
<sequence>MNSSSKTAANIADPSRKSLTDLYPRDQYKEEVPFEEKENNANGGNVHGNTAVAAKQRWICDFCGEDSPMFDSFDEALAHENQCENRKQPAALKSSNTPVTTNAASPAAATTEKSIPKKRKINPSARKKGKPLSVQISSKGKRSTTRVTISGVCTDAMDSVKSEIQLEQEHHEKDVITIKNFLSGFGMFIW</sequence>
<dbReference type="KEGG" id="tps:THAPSDRAFT_21313"/>
<reference evidence="2 3" key="1">
    <citation type="journal article" date="2004" name="Science">
        <title>The genome of the diatom Thalassiosira pseudonana: ecology, evolution, and metabolism.</title>
        <authorList>
            <person name="Armbrust E.V."/>
            <person name="Berges J.A."/>
            <person name="Bowler C."/>
            <person name="Green B.R."/>
            <person name="Martinez D."/>
            <person name="Putnam N.H."/>
            <person name="Zhou S."/>
            <person name="Allen A.E."/>
            <person name="Apt K.E."/>
            <person name="Bechner M."/>
            <person name="Brzezinski M.A."/>
            <person name="Chaal B.K."/>
            <person name="Chiovitti A."/>
            <person name="Davis A.K."/>
            <person name="Demarest M.S."/>
            <person name="Detter J.C."/>
            <person name="Glavina T."/>
            <person name="Goodstein D."/>
            <person name="Hadi M.Z."/>
            <person name="Hellsten U."/>
            <person name="Hildebrand M."/>
            <person name="Jenkins B.D."/>
            <person name="Jurka J."/>
            <person name="Kapitonov V.V."/>
            <person name="Kroger N."/>
            <person name="Lau W.W."/>
            <person name="Lane T.W."/>
            <person name="Larimer F.W."/>
            <person name="Lippmeier J.C."/>
            <person name="Lucas S."/>
            <person name="Medina M."/>
            <person name="Montsant A."/>
            <person name="Obornik M."/>
            <person name="Parker M.S."/>
            <person name="Palenik B."/>
            <person name="Pazour G.J."/>
            <person name="Richardson P.M."/>
            <person name="Rynearson T.A."/>
            <person name="Saito M.A."/>
            <person name="Schwartz D.C."/>
            <person name="Thamatrakoln K."/>
            <person name="Valentin K."/>
            <person name="Vardi A."/>
            <person name="Wilkerson F.P."/>
            <person name="Rokhsar D.S."/>
        </authorList>
    </citation>
    <scope>NUCLEOTIDE SEQUENCE [LARGE SCALE GENOMIC DNA]</scope>
    <source>
        <strain evidence="2 3">CCMP1335</strain>
    </source>
</reference>
<feature type="compositionally biased region" description="Low complexity" evidence="1">
    <location>
        <begin position="96"/>
        <end position="111"/>
    </location>
</feature>
<reference evidence="2 3" key="2">
    <citation type="journal article" date="2008" name="Nature">
        <title>The Phaeodactylum genome reveals the evolutionary history of diatom genomes.</title>
        <authorList>
            <person name="Bowler C."/>
            <person name="Allen A.E."/>
            <person name="Badger J.H."/>
            <person name="Grimwood J."/>
            <person name="Jabbari K."/>
            <person name="Kuo A."/>
            <person name="Maheswari U."/>
            <person name="Martens C."/>
            <person name="Maumus F."/>
            <person name="Otillar R.P."/>
            <person name="Rayko E."/>
            <person name="Salamov A."/>
            <person name="Vandepoele K."/>
            <person name="Beszteri B."/>
            <person name="Gruber A."/>
            <person name="Heijde M."/>
            <person name="Katinka M."/>
            <person name="Mock T."/>
            <person name="Valentin K."/>
            <person name="Verret F."/>
            <person name="Berges J.A."/>
            <person name="Brownlee C."/>
            <person name="Cadoret J.P."/>
            <person name="Chiovitti A."/>
            <person name="Choi C.J."/>
            <person name="Coesel S."/>
            <person name="De Martino A."/>
            <person name="Detter J.C."/>
            <person name="Durkin C."/>
            <person name="Falciatore A."/>
            <person name="Fournet J."/>
            <person name="Haruta M."/>
            <person name="Huysman M.J."/>
            <person name="Jenkins B.D."/>
            <person name="Jiroutova K."/>
            <person name="Jorgensen R.E."/>
            <person name="Joubert Y."/>
            <person name="Kaplan A."/>
            <person name="Kroger N."/>
            <person name="Kroth P.G."/>
            <person name="La Roche J."/>
            <person name="Lindquist E."/>
            <person name="Lommer M."/>
            <person name="Martin-Jezequel V."/>
            <person name="Lopez P.J."/>
            <person name="Lucas S."/>
            <person name="Mangogna M."/>
            <person name="McGinnis K."/>
            <person name="Medlin L.K."/>
            <person name="Montsant A."/>
            <person name="Oudot-Le Secq M.P."/>
            <person name="Napoli C."/>
            <person name="Obornik M."/>
            <person name="Parker M.S."/>
            <person name="Petit J.L."/>
            <person name="Porcel B.M."/>
            <person name="Poulsen N."/>
            <person name="Robison M."/>
            <person name="Rychlewski L."/>
            <person name="Rynearson T.A."/>
            <person name="Schmutz J."/>
            <person name="Shapiro H."/>
            <person name="Siaut M."/>
            <person name="Stanley M."/>
            <person name="Sussman M.R."/>
            <person name="Taylor A.R."/>
            <person name="Vardi A."/>
            <person name="von Dassow P."/>
            <person name="Vyverman W."/>
            <person name="Willis A."/>
            <person name="Wyrwicz L.S."/>
            <person name="Rokhsar D.S."/>
            <person name="Weissenbach J."/>
            <person name="Armbrust E.V."/>
            <person name="Green B.R."/>
            <person name="Van de Peer Y."/>
            <person name="Grigoriev I.V."/>
        </authorList>
    </citation>
    <scope>NUCLEOTIDE SEQUENCE [LARGE SCALE GENOMIC DNA]</scope>
    <source>
        <strain evidence="2 3">CCMP1335</strain>
    </source>
</reference>
<feature type="region of interest" description="Disordered" evidence="1">
    <location>
        <begin position="1"/>
        <end position="47"/>
    </location>
</feature>
<dbReference type="PaxDb" id="35128-Thaps21313"/>
<proteinExistence type="predicted"/>
<gene>
    <name evidence="2" type="ORF">THAPSDRAFT_21313</name>
</gene>
<feature type="compositionally biased region" description="Basic residues" evidence="1">
    <location>
        <begin position="116"/>
        <end position="130"/>
    </location>
</feature>
<evidence type="ECO:0000313" key="3">
    <source>
        <dbReference type="Proteomes" id="UP000001449"/>
    </source>
</evidence>
<dbReference type="GeneID" id="7444667"/>
<dbReference type="RefSeq" id="XP_002287861.1">
    <property type="nucleotide sequence ID" value="XM_002287825.1"/>
</dbReference>
<feature type="compositionally biased region" description="Basic and acidic residues" evidence="1">
    <location>
        <begin position="14"/>
        <end position="39"/>
    </location>
</feature>
<evidence type="ECO:0000313" key="2">
    <source>
        <dbReference type="EMBL" id="EED95304.1"/>
    </source>
</evidence>